<reference evidence="2" key="1">
    <citation type="submission" date="2013-03" db="EMBL/GenBank/DDBJ databases">
        <title>Draft genome sequence of the hydrogen-ethanol-producing anaerobic alkalithermophilic Caloramator celere.</title>
        <authorList>
            <person name="Ciranna A."/>
            <person name="Larjo A."/>
            <person name="Kivisto A."/>
            <person name="Santala V."/>
            <person name="Roos C."/>
            <person name="Karp M."/>
        </authorList>
    </citation>
    <scope>NUCLEOTIDE SEQUENCE [LARGE SCALE GENOMIC DNA]</scope>
    <source>
        <strain evidence="2">DSM 8682</strain>
    </source>
</reference>
<dbReference type="Proteomes" id="UP000014923">
    <property type="component" value="Unassembled WGS sequence"/>
</dbReference>
<feature type="domain" description="Putative Se/S carrier protein-like" evidence="1">
    <location>
        <begin position="3"/>
        <end position="71"/>
    </location>
</feature>
<dbReference type="OrthoDB" id="3192849at2"/>
<protein>
    <recommendedName>
        <fullName evidence="1">Putative Se/S carrier protein-like domain-containing protein</fullName>
    </recommendedName>
</protein>
<evidence type="ECO:0000259" key="1">
    <source>
        <dbReference type="Pfam" id="PF11823"/>
    </source>
</evidence>
<accession>R7RSG5</accession>
<evidence type="ECO:0000313" key="3">
    <source>
        <dbReference type="Proteomes" id="UP000014923"/>
    </source>
</evidence>
<organism evidence="2 3">
    <name type="scientific">Thermobrachium celere DSM 8682</name>
    <dbReference type="NCBI Taxonomy" id="941824"/>
    <lineage>
        <taxon>Bacteria</taxon>
        <taxon>Bacillati</taxon>
        <taxon>Bacillota</taxon>
        <taxon>Clostridia</taxon>
        <taxon>Eubacteriales</taxon>
        <taxon>Clostridiaceae</taxon>
        <taxon>Thermobrachium</taxon>
    </lineage>
</organism>
<sequence length="85" mass="9768">MEYIIITFESTNFAIQAEAALKNSDVNVQIIPTPREITLSCGISILTSEENLSKIDKLVNEGKIRIKEVYRYIKDDVKKLERLRP</sequence>
<name>R7RSG5_9CLOT</name>
<dbReference type="HOGENOM" id="CLU_167443_2_3_9"/>
<gene>
    <name evidence="2" type="ORF">TCEL_02052</name>
</gene>
<comment type="caution">
    <text evidence="2">The sequence shown here is derived from an EMBL/GenBank/DDBJ whole genome shotgun (WGS) entry which is preliminary data.</text>
</comment>
<dbReference type="Pfam" id="PF11823">
    <property type="entry name" value="Se_S_carrier"/>
    <property type="match status" value="1"/>
</dbReference>
<dbReference type="EMBL" id="CAVN010000110">
    <property type="protein sequence ID" value="CDF58984.1"/>
    <property type="molecule type" value="Genomic_DNA"/>
</dbReference>
<evidence type="ECO:0000313" key="2">
    <source>
        <dbReference type="EMBL" id="CDF58984.1"/>
    </source>
</evidence>
<dbReference type="InterPro" id="IPR021778">
    <property type="entry name" value="Se/S_carrier-like"/>
</dbReference>
<proteinExistence type="predicted"/>
<dbReference type="AlphaFoldDB" id="R7RSG5"/>
<dbReference type="RefSeq" id="WP_018664163.1">
    <property type="nucleotide sequence ID" value="NZ_HF952022.1"/>
</dbReference>
<keyword evidence="3" id="KW-1185">Reference proteome</keyword>